<accession>A0A9Q4HEA1</accession>
<reference evidence="3" key="1">
    <citation type="submission" date="2022-02" db="EMBL/GenBank/DDBJ databases">
        <title>Crop Bioprotection Bacillus Genome Sequencing.</title>
        <authorList>
            <person name="Dunlap C."/>
        </authorList>
    </citation>
    <scope>NUCLEOTIDE SEQUENCE</scope>
    <source>
        <strain evidence="3">M18B4</strain>
    </source>
</reference>
<feature type="domain" description="YfjL-like N-terminal" evidence="2">
    <location>
        <begin position="1"/>
        <end position="92"/>
    </location>
</feature>
<gene>
    <name evidence="3" type="ORF">MOC45_13085</name>
</gene>
<dbReference type="RefSeq" id="WP_041906798.1">
    <property type="nucleotide sequence ID" value="NZ_JACJGE010000006.1"/>
</dbReference>
<proteinExistence type="predicted"/>
<sequence>MKRMVFGFSAIAVFGCGLYTYHVWFGDPFTKNAAQQKLVSYVKQTYPKKEIKITNGVYNAKTSEYVFQANTQSYRYPMCTKGFLHPKVTCDGIEEAYTKSVAKYLNEEASKEIEADLKKAVPRVIKADAAFSIENGQFTLDTKWNKQLAKKAPMSMTIQLDASGLSKTDAAKMAETVRKTLNEKGYTYSNGTIDCMQKDGDGGIGYVKYSIGVLPETAIQPNDAEELGS</sequence>
<dbReference type="Pfam" id="PF24911">
    <property type="entry name" value="YfjL_C"/>
    <property type="match status" value="1"/>
</dbReference>
<dbReference type="EMBL" id="JALANJ010000018">
    <property type="protein sequence ID" value="MCY8121532.1"/>
    <property type="molecule type" value="Genomic_DNA"/>
</dbReference>
<dbReference type="PROSITE" id="PS51257">
    <property type="entry name" value="PROKAR_LIPOPROTEIN"/>
    <property type="match status" value="1"/>
</dbReference>
<protein>
    <recommendedName>
        <fullName evidence="5">Lipoprotein</fullName>
    </recommendedName>
</protein>
<name>A0A9Q4HEA1_BACSC</name>
<evidence type="ECO:0000259" key="1">
    <source>
        <dbReference type="Pfam" id="PF24911"/>
    </source>
</evidence>
<dbReference type="InterPro" id="IPR056905">
    <property type="entry name" value="YfjL_C"/>
</dbReference>
<dbReference type="Proteomes" id="UP001070352">
    <property type="component" value="Unassembled WGS sequence"/>
</dbReference>
<dbReference type="AlphaFoldDB" id="A0A9Q4HEA1"/>
<feature type="domain" description="YfjL-like C-terminal" evidence="1">
    <location>
        <begin position="108"/>
        <end position="224"/>
    </location>
</feature>
<organism evidence="3 4">
    <name type="scientific">Bacillus spizizenii</name>
    <name type="common">Bacillus subtilis subsp. spizizenii</name>
    <dbReference type="NCBI Taxonomy" id="96241"/>
    <lineage>
        <taxon>Bacteria</taxon>
        <taxon>Bacillati</taxon>
        <taxon>Bacillota</taxon>
        <taxon>Bacilli</taxon>
        <taxon>Bacillales</taxon>
        <taxon>Bacillaceae</taxon>
        <taxon>Bacillus</taxon>
    </lineage>
</organism>
<comment type="caution">
    <text evidence="3">The sequence shown here is derived from an EMBL/GenBank/DDBJ whole genome shotgun (WGS) entry which is preliminary data.</text>
</comment>
<evidence type="ECO:0000313" key="4">
    <source>
        <dbReference type="Proteomes" id="UP001070352"/>
    </source>
</evidence>
<dbReference type="Pfam" id="PF25425">
    <property type="entry name" value="YfjL_N"/>
    <property type="match status" value="1"/>
</dbReference>
<evidence type="ECO:0000259" key="2">
    <source>
        <dbReference type="Pfam" id="PF25425"/>
    </source>
</evidence>
<evidence type="ECO:0000313" key="3">
    <source>
        <dbReference type="EMBL" id="MCY8121532.1"/>
    </source>
</evidence>
<dbReference type="InterPro" id="IPR057359">
    <property type="entry name" value="YfjL_N"/>
</dbReference>
<evidence type="ECO:0008006" key="5">
    <source>
        <dbReference type="Google" id="ProtNLM"/>
    </source>
</evidence>